<organism evidence="2">
    <name type="scientific">Desulfatirhabdium butyrativorans</name>
    <dbReference type="NCBI Taxonomy" id="340467"/>
    <lineage>
        <taxon>Bacteria</taxon>
        <taxon>Pseudomonadati</taxon>
        <taxon>Thermodesulfobacteriota</taxon>
        <taxon>Desulfobacteria</taxon>
        <taxon>Desulfobacterales</taxon>
        <taxon>Desulfatirhabdiaceae</taxon>
        <taxon>Desulfatirhabdium</taxon>
    </lineage>
</organism>
<dbReference type="SUPFAM" id="SSF51905">
    <property type="entry name" value="FAD/NAD(P)-binding domain"/>
    <property type="match status" value="1"/>
</dbReference>
<sequence>MEDQTRELGLWAATAPPPPISNALQGESSCDVTVIGGGFTGISAALHLAEAGVDVTLLEARQIGYGGSGRNVGLVNAGLWVLPDDVLKALGSDYGERLNTVLGASPDLVFNLIENYGISCEALRNGTLHCAHSPAGYRYLRERQAQWARRGAPVVLLEREIATSRIGSSAYYGALLDLRAGTVQPLAYVYGLAHAAVKRGARLHVQSPVTEISRAEGKWVVQTPSGRVRSKAVILATNGYVDQVLPELKQVFIRFNYFQFATRPLPDHVLKTVLPERNGIWDTNTVLSSMRLDRSGRLVVGSVGTVDGFAHRLHEAWARRMLCAVFPQIGSVHFDYAWHGVIAMTRNHMPRFYRLGPDFYTVMSYNGRGIGPGTVFGKLLADVVCKDSIEDFPLPLTEPKPVWLRKGWEFFYEAGARLYHGLQKRILP</sequence>
<reference evidence="2" key="1">
    <citation type="journal article" date="2020" name="mSystems">
        <title>Genome- and Community-Level Interaction Insights into Carbon Utilization and Element Cycling Functions of Hydrothermarchaeota in Hydrothermal Sediment.</title>
        <authorList>
            <person name="Zhou Z."/>
            <person name="Liu Y."/>
            <person name="Xu W."/>
            <person name="Pan J."/>
            <person name="Luo Z.H."/>
            <person name="Li M."/>
        </authorList>
    </citation>
    <scope>NUCLEOTIDE SEQUENCE [LARGE SCALE GENOMIC DNA]</scope>
    <source>
        <strain evidence="2">SpSt-477</strain>
    </source>
</reference>
<dbReference type="InterPro" id="IPR036188">
    <property type="entry name" value="FAD/NAD-bd_sf"/>
</dbReference>
<accession>A0A7C4RGR1</accession>
<evidence type="ECO:0000259" key="1">
    <source>
        <dbReference type="Pfam" id="PF01266"/>
    </source>
</evidence>
<dbReference type="PANTHER" id="PTHR13847">
    <property type="entry name" value="SARCOSINE DEHYDROGENASE-RELATED"/>
    <property type="match status" value="1"/>
</dbReference>
<proteinExistence type="predicted"/>
<dbReference type="Gene3D" id="3.50.50.60">
    <property type="entry name" value="FAD/NAD(P)-binding domain"/>
    <property type="match status" value="1"/>
</dbReference>
<dbReference type="PANTHER" id="PTHR13847:SF281">
    <property type="entry name" value="FAD DEPENDENT OXIDOREDUCTASE DOMAIN-CONTAINING PROTEIN"/>
    <property type="match status" value="1"/>
</dbReference>
<evidence type="ECO:0000313" key="2">
    <source>
        <dbReference type="EMBL" id="HGU31469.1"/>
    </source>
</evidence>
<dbReference type="EMBL" id="DSUH01000028">
    <property type="protein sequence ID" value="HGU31469.1"/>
    <property type="molecule type" value="Genomic_DNA"/>
</dbReference>
<dbReference type="Gene3D" id="3.30.9.10">
    <property type="entry name" value="D-Amino Acid Oxidase, subunit A, domain 2"/>
    <property type="match status" value="1"/>
</dbReference>
<name>A0A7C4RGR1_9BACT</name>
<dbReference type="Pfam" id="PF01266">
    <property type="entry name" value="DAO"/>
    <property type="match status" value="1"/>
</dbReference>
<dbReference type="InterPro" id="IPR006076">
    <property type="entry name" value="FAD-dep_OxRdtase"/>
</dbReference>
<dbReference type="AlphaFoldDB" id="A0A7C4RGR1"/>
<comment type="caution">
    <text evidence="2">The sequence shown here is derived from an EMBL/GenBank/DDBJ whole genome shotgun (WGS) entry which is preliminary data.</text>
</comment>
<feature type="domain" description="FAD dependent oxidoreductase" evidence="1">
    <location>
        <begin position="31"/>
        <end position="382"/>
    </location>
</feature>
<gene>
    <name evidence="2" type="ORF">ENS29_01270</name>
</gene>
<dbReference type="GO" id="GO:0005737">
    <property type="term" value="C:cytoplasm"/>
    <property type="evidence" value="ECO:0007669"/>
    <property type="project" value="TreeGrafter"/>
</dbReference>
<protein>
    <submittedName>
        <fullName evidence="2">FAD-binding oxidoreductase</fullName>
    </submittedName>
</protein>